<reference evidence="4" key="1">
    <citation type="submission" date="2021-10" db="EMBL/GenBank/DDBJ databases">
        <title>Tropical sea cucumber genome reveals ecological adaptation and Cuvierian tubules defense mechanism.</title>
        <authorList>
            <person name="Chen T."/>
        </authorList>
    </citation>
    <scope>NUCLEOTIDE SEQUENCE</scope>
    <source>
        <strain evidence="4">Nanhai2018</strain>
        <tissue evidence="4">Muscle</tissue>
    </source>
</reference>
<dbReference type="PROSITE" id="PS51253">
    <property type="entry name" value="HTH_CENPB"/>
    <property type="match status" value="1"/>
</dbReference>
<feature type="domain" description="HTH CENPB-type" evidence="3">
    <location>
        <begin position="60"/>
        <end position="134"/>
    </location>
</feature>
<evidence type="ECO:0000313" key="5">
    <source>
        <dbReference type="Proteomes" id="UP001152320"/>
    </source>
</evidence>
<accession>A0A9Q1C3N8</accession>
<dbReference type="GO" id="GO:0005634">
    <property type="term" value="C:nucleus"/>
    <property type="evidence" value="ECO:0007669"/>
    <property type="project" value="TreeGrafter"/>
</dbReference>
<dbReference type="InterPro" id="IPR011011">
    <property type="entry name" value="Znf_FYVE_PHD"/>
</dbReference>
<evidence type="ECO:0000313" key="4">
    <source>
        <dbReference type="EMBL" id="KAJ8037584.1"/>
    </source>
</evidence>
<dbReference type="GO" id="GO:0003677">
    <property type="term" value="F:DNA binding"/>
    <property type="evidence" value="ECO:0007669"/>
    <property type="project" value="UniProtKB-KW"/>
</dbReference>
<protein>
    <submittedName>
        <fullName evidence="4">Tigger transposable element-derived protein 2</fullName>
    </submittedName>
</protein>
<dbReference type="InterPro" id="IPR050863">
    <property type="entry name" value="CenT-Element_Derived"/>
</dbReference>
<gene>
    <name evidence="4" type="ORF">HOLleu_18433</name>
</gene>
<dbReference type="InterPro" id="IPR004875">
    <property type="entry name" value="DDE_SF_endonuclease_dom"/>
</dbReference>
<dbReference type="InterPro" id="IPR006600">
    <property type="entry name" value="HTH_CenpB_DNA-bd_dom"/>
</dbReference>
<keyword evidence="5" id="KW-1185">Reference proteome</keyword>
<dbReference type="CDD" id="cd15517">
    <property type="entry name" value="PHD_TCF19_like"/>
    <property type="match status" value="1"/>
</dbReference>
<organism evidence="4 5">
    <name type="scientific">Holothuria leucospilota</name>
    <name type="common">Black long sea cucumber</name>
    <name type="synonym">Mertensiothuria leucospilota</name>
    <dbReference type="NCBI Taxonomy" id="206669"/>
    <lineage>
        <taxon>Eukaryota</taxon>
        <taxon>Metazoa</taxon>
        <taxon>Echinodermata</taxon>
        <taxon>Eleutherozoa</taxon>
        <taxon>Echinozoa</taxon>
        <taxon>Holothuroidea</taxon>
        <taxon>Aspidochirotacea</taxon>
        <taxon>Aspidochirotida</taxon>
        <taxon>Holothuriidae</taxon>
        <taxon>Holothuria</taxon>
    </lineage>
</organism>
<dbReference type="AlphaFoldDB" id="A0A9Q1C3N8"/>
<feature type="region of interest" description="Disordered" evidence="2">
    <location>
        <begin position="408"/>
        <end position="459"/>
    </location>
</feature>
<dbReference type="PANTHER" id="PTHR19303">
    <property type="entry name" value="TRANSPOSON"/>
    <property type="match status" value="1"/>
</dbReference>
<proteinExistence type="predicted"/>
<sequence length="549" mass="62382">MSHSCVPSTEDWDCDYTQVVVTGKVEILTVIPNTTVPYVIQNDVTSPGPQLHSGCGYWQVTQMDLMPYTTEEERKLVEHIMKLSACGYPLSRREVITLATESAELLGTRAANENQLSKRWFERFMRQWPQLRLAKAQKLSLKRAKATSKETVESYFKELEKIFVKYELTDKPHLIYNVDETGFQTEHEPTKVVGGRNQRLNSITSERGAITTVLACGNACGTALPPYFVFKGKRDDPRLMNGSIPGAKYTMSDSGWSNGAIFKLFLEEHFIPLLPQRQKDEHALLMYDGHASHISLPLIELAKEHKIILFVLPPHTSHALQPLDVGTFRPVKCHYSYECQKEMRKRPGEKNTTADGQFKKFDEYLTSKCPTPLPQSTKAKRKMSYRPAGVAITETSIILKLKRVFDQNKEKAKPSKGAPCRKRKSKSAPEPSVTQEEAGPSKRFKPPATTKGKSTKDTHSTHLINSAFSQYENSPEEELEKCCICGKFSPDAIKDLTYLKIVDWAQCDLCDHWVHLDFCYQMNVEEARNSKIKCIHCGNRLEEKFVCNF</sequence>
<dbReference type="OrthoDB" id="10043687at2759"/>
<dbReference type="EMBL" id="JAIZAY010000008">
    <property type="protein sequence ID" value="KAJ8037584.1"/>
    <property type="molecule type" value="Genomic_DNA"/>
</dbReference>
<dbReference type="Proteomes" id="UP001152320">
    <property type="component" value="Chromosome 8"/>
</dbReference>
<dbReference type="Pfam" id="PF03184">
    <property type="entry name" value="DDE_1"/>
    <property type="match status" value="1"/>
</dbReference>
<comment type="caution">
    <text evidence="4">The sequence shown here is derived from an EMBL/GenBank/DDBJ whole genome shotgun (WGS) entry which is preliminary data.</text>
</comment>
<keyword evidence="1" id="KW-0238">DNA-binding</keyword>
<dbReference type="InterPro" id="IPR036397">
    <property type="entry name" value="RNaseH_sf"/>
</dbReference>
<name>A0A9Q1C3N8_HOLLE</name>
<evidence type="ECO:0000256" key="1">
    <source>
        <dbReference type="ARBA" id="ARBA00023125"/>
    </source>
</evidence>
<evidence type="ECO:0000259" key="3">
    <source>
        <dbReference type="PROSITE" id="PS51253"/>
    </source>
</evidence>
<evidence type="ECO:0000256" key="2">
    <source>
        <dbReference type="SAM" id="MobiDB-lite"/>
    </source>
</evidence>
<dbReference type="PANTHER" id="PTHR19303:SF74">
    <property type="entry name" value="POGO TRANSPOSABLE ELEMENT WITH KRAB DOMAIN"/>
    <property type="match status" value="1"/>
</dbReference>
<dbReference type="SUPFAM" id="SSF57903">
    <property type="entry name" value="FYVE/PHD zinc finger"/>
    <property type="match status" value="1"/>
</dbReference>
<dbReference type="Gene3D" id="3.30.420.10">
    <property type="entry name" value="Ribonuclease H-like superfamily/Ribonuclease H"/>
    <property type="match status" value="1"/>
</dbReference>